<gene>
    <name evidence="2" type="ORF">TSUD_276410</name>
</gene>
<proteinExistence type="predicted"/>
<dbReference type="InterPro" id="IPR036770">
    <property type="entry name" value="Ankyrin_rpt-contain_sf"/>
</dbReference>
<dbReference type="GO" id="GO:0005886">
    <property type="term" value="C:plasma membrane"/>
    <property type="evidence" value="ECO:0007669"/>
    <property type="project" value="UniProtKB-SubCell"/>
</dbReference>
<dbReference type="Proteomes" id="UP000242715">
    <property type="component" value="Unassembled WGS sequence"/>
</dbReference>
<comment type="subcellular location">
    <subcellularLocation>
        <location evidence="1">Cell membrane</location>
        <topology evidence="1">Peripheral membrane protein</topology>
    </subcellularLocation>
</comment>
<sequence>MAASNIASTGIVLEVVTKDNYLDWSVLVKNYLIGKDLWDGIVHVDVDAGVNEIVMHLVRMGALLTEEDWEGYTPFSLAAKSTDDIKIVDWMLQQGGNDLLTMRIKAHGHIIGDIPVLLAAQNGHKEMTTFLYSKTPWFLLLDNQCYYAAKLFSHCIHVEIFGKC</sequence>
<evidence type="ECO:0000313" key="2">
    <source>
        <dbReference type="EMBL" id="GAU39601.1"/>
    </source>
</evidence>
<dbReference type="SUPFAM" id="SSF48403">
    <property type="entry name" value="Ankyrin repeat"/>
    <property type="match status" value="1"/>
</dbReference>
<dbReference type="OrthoDB" id="1435361at2759"/>
<accession>A0A2Z6N7G8</accession>
<name>A0A2Z6N7G8_TRISU</name>
<protein>
    <submittedName>
        <fullName evidence="2">Uncharacterized protein</fullName>
    </submittedName>
</protein>
<keyword evidence="3" id="KW-1185">Reference proteome</keyword>
<reference evidence="3" key="1">
    <citation type="journal article" date="2017" name="Front. Plant Sci.">
        <title>Climate Clever Clovers: New Paradigm to Reduce the Environmental Footprint of Ruminants by Breeding Low Methanogenic Forages Utilizing Haplotype Variation.</title>
        <authorList>
            <person name="Kaur P."/>
            <person name="Appels R."/>
            <person name="Bayer P.E."/>
            <person name="Keeble-Gagnere G."/>
            <person name="Wang J."/>
            <person name="Hirakawa H."/>
            <person name="Shirasawa K."/>
            <person name="Vercoe P."/>
            <person name="Stefanova K."/>
            <person name="Durmic Z."/>
            <person name="Nichols P."/>
            <person name="Revell C."/>
            <person name="Isobe S.N."/>
            <person name="Edwards D."/>
            <person name="Erskine W."/>
        </authorList>
    </citation>
    <scope>NUCLEOTIDE SEQUENCE [LARGE SCALE GENOMIC DNA]</scope>
    <source>
        <strain evidence="3">cv. Daliak</strain>
    </source>
</reference>
<evidence type="ECO:0000313" key="3">
    <source>
        <dbReference type="Proteomes" id="UP000242715"/>
    </source>
</evidence>
<dbReference type="EMBL" id="DF973769">
    <property type="protein sequence ID" value="GAU39601.1"/>
    <property type="molecule type" value="Genomic_DNA"/>
</dbReference>
<dbReference type="Gene3D" id="1.25.40.20">
    <property type="entry name" value="Ankyrin repeat-containing domain"/>
    <property type="match status" value="1"/>
</dbReference>
<dbReference type="AlphaFoldDB" id="A0A2Z6N7G8"/>
<organism evidence="2 3">
    <name type="scientific">Trifolium subterraneum</name>
    <name type="common">Subterranean clover</name>
    <dbReference type="NCBI Taxonomy" id="3900"/>
    <lineage>
        <taxon>Eukaryota</taxon>
        <taxon>Viridiplantae</taxon>
        <taxon>Streptophyta</taxon>
        <taxon>Embryophyta</taxon>
        <taxon>Tracheophyta</taxon>
        <taxon>Spermatophyta</taxon>
        <taxon>Magnoliopsida</taxon>
        <taxon>eudicotyledons</taxon>
        <taxon>Gunneridae</taxon>
        <taxon>Pentapetalae</taxon>
        <taxon>rosids</taxon>
        <taxon>fabids</taxon>
        <taxon>Fabales</taxon>
        <taxon>Fabaceae</taxon>
        <taxon>Papilionoideae</taxon>
        <taxon>50 kb inversion clade</taxon>
        <taxon>NPAAA clade</taxon>
        <taxon>Hologalegina</taxon>
        <taxon>IRL clade</taxon>
        <taxon>Trifolieae</taxon>
        <taxon>Trifolium</taxon>
    </lineage>
</organism>
<evidence type="ECO:0000256" key="1">
    <source>
        <dbReference type="ARBA" id="ARBA00004202"/>
    </source>
</evidence>